<dbReference type="GO" id="GO:0016853">
    <property type="term" value="F:isomerase activity"/>
    <property type="evidence" value="ECO:0007669"/>
    <property type="project" value="UniProtKB-KW"/>
</dbReference>
<name>A0ABW9KH59_9BACT</name>
<sequence>MKLIHPDHERLYPLPGVAVPAHRPVDIDGSNTGFQRLRSLRIYRFPAGVPVDGHAEDDEVFLILTEGTATVQIGISEADPASVGTFTLSAFHAHGDRPSVAYLPPHAVYRLTPHTIADVAYARATTPHQRETAVFSTRRHSAKEGRGVLLDQRNHAHLLGLLLAEIVAGREDLELDLRGGVAPGAELLVHIQSENPIASASLQTSNGDTLPIHSWDTVALAPNETATLRIPPRTDLLTLTVFAE</sequence>
<gene>
    <name evidence="1" type="ORF">ACK2TP_01395</name>
</gene>
<dbReference type="Pfam" id="PF04962">
    <property type="entry name" value="KduI"/>
    <property type="match status" value="1"/>
</dbReference>
<evidence type="ECO:0000313" key="1">
    <source>
        <dbReference type="EMBL" id="MFN2974407.1"/>
    </source>
</evidence>
<protein>
    <submittedName>
        <fullName evidence="1">5-deoxy-glucuronate isomerase</fullName>
    </submittedName>
</protein>
<organism evidence="1 2">
    <name type="scientific">Terriglobus aquaticus</name>
    <dbReference type="NCBI Taxonomy" id="940139"/>
    <lineage>
        <taxon>Bacteria</taxon>
        <taxon>Pseudomonadati</taxon>
        <taxon>Acidobacteriota</taxon>
        <taxon>Terriglobia</taxon>
        <taxon>Terriglobales</taxon>
        <taxon>Acidobacteriaceae</taxon>
        <taxon>Terriglobus</taxon>
    </lineage>
</organism>
<proteinExistence type="predicted"/>
<dbReference type="InterPro" id="IPR021120">
    <property type="entry name" value="KduI/IolB_isomerase"/>
</dbReference>
<dbReference type="Gene3D" id="2.60.120.10">
    <property type="entry name" value="Jelly Rolls"/>
    <property type="match status" value="1"/>
</dbReference>
<dbReference type="RefSeq" id="WP_263414029.1">
    <property type="nucleotide sequence ID" value="NZ_BAABBH010000001.1"/>
</dbReference>
<accession>A0ABW9KH59</accession>
<dbReference type="EMBL" id="JBJYXY010000001">
    <property type="protein sequence ID" value="MFN2974407.1"/>
    <property type="molecule type" value="Genomic_DNA"/>
</dbReference>
<dbReference type="InterPro" id="IPR014710">
    <property type="entry name" value="RmlC-like_jellyroll"/>
</dbReference>
<dbReference type="Proteomes" id="UP001634747">
    <property type="component" value="Unassembled WGS sequence"/>
</dbReference>
<reference evidence="1 2" key="1">
    <citation type="submission" date="2024-12" db="EMBL/GenBank/DDBJ databases">
        <authorList>
            <person name="Lee Y."/>
        </authorList>
    </citation>
    <scope>NUCLEOTIDE SEQUENCE [LARGE SCALE GENOMIC DNA]</scope>
    <source>
        <strain evidence="1 2">03SUJ4</strain>
    </source>
</reference>
<keyword evidence="1" id="KW-0413">Isomerase</keyword>
<comment type="caution">
    <text evidence="1">The sequence shown here is derived from an EMBL/GenBank/DDBJ whole genome shotgun (WGS) entry which is preliminary data.</text>
</comment>
<keyword evidence="2" id="KW-1185">Reference proteome</keyword>
<evidence type="ECO:0000313" key="2">
    <source>
        <dbReference type="Proteomes" id="UP001634747"/>
    </source>
</evidence>